<dbReference type="Pfam" id="PF08801">
    <property type="entry name" value="Nucleoporin_N"/>
    <property type="match status" value="1"/>
</dbReference>
<dbReference type="GO" id="GO:0006606">
    <property type="term" value="P:protein import into nucleus"/>
    <property type="evidence" value="ECO:0007669"/>
    <property type="project" value="TreeGrafter"/>
</dbReference>
<feature type="compositionally biased region" description="Pro residues" evidence="5">
    <location>
        <begin position="982"/>
        <end position="991"/>
    </location>
</feature>
<dbReference type="InterPro" id="IPR007187">
    <property type="entry name" value="Nucleoporin_Nup133/Nup155_C"/>
</dbReference>
<dbReference type="InterPro" id="IPR014908">
    <property type="entry name" value="Nucleoporin_Nup133/Nup155_N"/>
</dbReference>
<evidence type="ECO:0000256" key="3">
    <source>
        <dbReference type="ARBA" id="ARBA00022448"/>
    </source>
</evidence>
<gene>
    <name evidence="8" type="ORF">V1264_023775</name>
</gene>
<keyword evidence="9" id="KW-1185">Reference proteome</keyword>
<dbReference type="Pfam" id="PF03177">
    <property type="entry name" value="Nucleoporin_C"/>
    <property type="match status" value="1"/>
</dbReference>
<evidence type="ECO:0000259" key="6">
    <source>
        <dbReference type="Pfam" id="PF03177"/>
    </source>
</evidence>
<dbReference type="GO" id="GO:0006405">
    <property type="term" value="P:RNA export from nucleus"/>
    <property type="evidence" value="ECO:0007669"/>
    <property type="project" value="TreeGrafter"/>
</dbReference>
<keyword evidence="3" id="KW-0813">Transport</keyword>
<dbReference type="PANTHER" id="PTHR10350:SF6">
    <property type="entry name" value="NUCLEAR PORE COMPLEX PROTEIN NUP155"/>
    <property type="match status" value="1"/>
</dbReference>
<evidence type="ECO:0000256" key="2">
    <source>
        <dbReference type="ARBA" id="ARBA00007373"/>
    </source>
</evidence>
<accession>A0AAN9B8L3</accession>
<dbReference type="Proteomes" id="UP001374579">
    <property type="component" value="Unassembled WGS sequence"/>
</dbReference>
<dbReference type="FunFam" id="1.20.120.1880:FF:000001">
    <property type="entry name" value="Nuclear pore complex protein Nup155"/>
    <property type="match status" value="1"/>
</dbReference>
<reference evidence="8 9" key="1">
    <citation type="submission" date="2024-02" db="EMBL/GenBank/DDBJ databases">
        <title>Chromosome-scale genome assembly of the rough periwinkle Littorina saxatilis.</title>
        <authorList>
            <person name="De Jode A."/>
            <person name="Faria R."/>
            <person name="Formenti G."/>
            <person name="Sims Y."/>
            <person name="Smith T.P."/>
            <person name="Tracey A."/>
            <person name="Wood J.M.D."/>
            <person name="Zagrodzka Z.B."/>
            <person name="Johannesson K."/>
            <person name="Butlin R.K."/>
            <person name="Leder E.H."/>
        </authorList>
    </citation>
    <scope>NUCLEOTIDE SEQUENCE [LARGE SCALE GENOMIC DNA]</scope>
    <source>
        <strain evidence="8">Snail1</strain>
        <tissue evidence="8">Muscle</tissue>
    </source>
</reference>
<proteinExistence type="inferred from homology"/>
<evidence type="ECO:0000256" key="1">
    <source>
        <dbReference type="ARBA" id="ARBA00004123"/>
    </source>
</evidence>
<dbReference type="GO" id="GO:0000972">
    <property type="term" value="P:transcription-dependent tethering of RNA polymerase II gene DNA at nuclear periphery"/>
    <property type="evidence" value="ECO:0007669"/>
    <property type="project" value="TreeGrafter"/>
</dbReference>
<comment type="caution">
    <text evidence="8">The sequence shown here is derived from an EMBL/GenBank/DDBJ whole genome shotgun (WGS) entry which is preliminary data.</text>
</comment>
<evidence type="ECO:0000313" key="9">
    <source>
        <dbReference type="Proteomes" id="UP001374579"/>
    </source>
</evidence>
<comment type="subcellular location">
    <subcellularLocation>
        <location evidence="1">Nucleus</location>
    </subcellularLocation>
</comment>
<feature type="domain" description="Nucleoporin Nup133/Nup155-like C-terminal" evidence="6">
    <location>
        <begin position="653"/>
        <end position="1356"/>
    </location>
</feature>
<protein>
    <recommendedName>
        <fullName evidence="10">Nuclear pore complex protein Nup155</fullName>
    </recommendedName>
</protein>
<dbReference type="GO" id="GO:0044611">
    <property type="term" value="C:nuclear pore inner ring"/>
    <property type="evidence" value="ECO:0007669"/>
    <property type="project" value="TreeGrafter"/>
</dbReference>
<feature type="domain" description="Nucleoporin Nup133/Nup155-like N-terminal" evidence="7">
    <location>
        <begin position="73"/>
        <end position="496"/>
    </location>
</feature>
<name>A0AAN9B8L3_9CAEN</name>
<evidence type="ECO:0000313" key="8">
    <source>
        <dbReference type="EMBL" id="KAK7100912.1"/>
    </source>
</evidence>
<dbReference type="Gene3D" id="1.20.58.1780">
    <property type="match status" value="1"/>
</dbReference>
<sequence length="1382" mass="153744">MVSILGGGLPPLSVQDMLENSGRLVDKFLQDDRSYLDLSEQLQIPSHAQPNVSGLHDFDYPSLLEAGVGLDTLPELSTIKRMPLPPELTEQFDRMQCNCMMGLFPEIERAFLTIDSDIFVWKYEDGNDLAYFDGLNETILSVALIKPKPGIFQPHIQFLLCLATPVDIVLLGVSFSKLYDGGGDFSTGEMHLLPEPLYSIPTDSTFITAITGTDNGRIFMAGKDGALYELIYKADDGWFSRKCRKVCHSTSTLSFLVPSFLNFTFSQDDPLVQISVDDTRHILYGRTQKGSIQVYDLGREGTGMGRVASVSQQTIVNSAYLTARTVEKCYFNAIIHISAMTSTESNQLHLVAVTMSGMRLYFTTSPFNTPFAGPAMLTLVHVRVPPGFSARPSKPPSNVHSAYHNRGTLLLVESQNNDDNDLLWSLSSDSFPFQKQLMETQVKMPVDGKTWALGELRVSEARIQVASPIGQRPDPPVVVSQHLESPRRFIILTAQGCQILRKLRPVEQLQSMLMDCGGPDAEEVKAFFRLHRLDQACATCLVLACSRSPGDAQVSDWARMAFFMYGGEAQYNFNAAGMQPATIGATPFASSMGAGNLSNTVMYSPGSHSGLATMTPMPGMVPAHMSTPMPYNSSMHQATVGPIPGGLQEVIYSGKHNGIYIYLARILRPFWDMAVTAELQCETPQGPTVYLTSNYSSDELGLTLELVRDLSDFVDFNSKFDTGPSDLVSPAHVPSRLRFGDGALDDHTRKKLQGEAQRVEKISLQHVQELVHRVEEVLGLWRVLLDHQFHTLTAALSQDQQNQLRSLTFKTLVLGGKDICTALITCLIGRYLDDNATVDAISGRLREVCPSLYSTDDATCSKADELLQAARVTQDPRERARQLQEALRLLKSASSPLKLGVVCNRLAAVGHYTGIVELCVAEAKKCDPHDLALHFYSQGEQPEDTQGMQAYITRMECYKCITETLGFLWNAATALPQSPSMPKTPGPPPPTHDPHHMAAEQAEHHREEVLRLALKSTDILFHSALYDWLFSTNRSDRLLEIGTPYLESYLQRRASQIDDKVRALDMLWKHYEKNNNFTAAARILSQLSQRHGSDLTLARRIEYLSRAIMCAKSATSVGGPTASGEFLHELEEKMEVARLQLQVYTALQRVAEVAAINIQVDIRDAQVSLQSDLLDITTLYEEFADRFDLWECKLAIVYCAGLFDSALIENLWQNIINKELSVAGGIRGGDHLAGISERLVAIMKNYVSAERYFPVAFILRHLEQRSCEMGLNQRWVFLAMLNIGVPPAKLLELYDRLFKSRDPFWQTVGKPYHLLTVLNALLSHLADNPSLISPSDRRRFSMICLDAVSSYLVELQAMTADPNSRLLIGKFKGVQAKLERMH</sequence>
<dbReference type="Gene3D" id="1.25.40.440">
    <property type="entry name" value="Nucleoporin, helical domain, central subdomain"/>
    <property type="match status" value="1"/>
</dbReference>
<evidence type="ECO:0000256" key="5">
    <source>
        <dbReference type="SAM" id="MobiDB-lite"/>
    </source>
</evidence>
<keyword evidence="4" id="KW-0539">Nucleus</keyword>
<evidence type="ECO:0000256" key="4">
    <source>
        <dbReference type="ARBA" id="ARBA00023242"/>
    </source>
</evidence>
<dbReference type="Gene3D" id="1.25.40.450">
    <property type="entry name" value="Nucleoporin, helical domain, N-terminal subdomain"/>
    <property type="match status" value="1"/>
</dbReference>
<feature type="region of interest" description="Disordered" evidence="5">
    <location>
        <begin position="977"/>
        <end position="1002"/>
    </location>
</feature>
<dbReference type="GO" id="GO:0036228">
    <property type="term" value="P:protein localization to nuclear inner membrane"/>
    <property type="evidence" value="ECO:0007669"/>
    <property type="project" value="TreeGrafter"/>
</dbReference>
<comment type="similarity">
    <text evidence="2">Belongs to the non-repetitive/WGA-negative nucleoporin family.</text>
</comment>
<dbReference type="GO" id="GO:0017056">
    <property type="term" value="F:structural constituent of nuclear pore"/>
    <property type="evidence" value="ECO:0007669"/>
    <property type="project" value="InterPro"/>
</dbReference>
<dbReference type="InterPro" id="IPR004870">
    <property type="entry name" value="Nucleoporin_Nup155"/>
</dbReference>
<feature type="compositionally biased region" description="Basic and acidic residues" evidence="5">
    <location>
        <begin position="992"/>
        <end position="1002"/>
    </location>
</feature>
<dbReference type="InterPro" id="IPR042533">
    <property type="entry name" value="Nucleoporin_Nup155_C_1"/>
</dbReference>
<dbReference type="PANTHER" id="PTHR10350">
    <property type="entry name" value="NUCLEAR PORE COMPLEX PROTEIN NUP155"/>
    <property type="match status" value="1"/>
</dbReference>
<dbReference type="InterPro" id="IPR042537">
    <property type="entry name" value="Nucleoporin_Nup155_C_2"/>
</dbReference>
<evidence type="ECO:0008006" key="10">
    <source>
        <dbReference type="Google" id="ProtNLM"/>
    </source>
</evidence>
<dbReference type="FunFam" id="1.25.40.440:FF:000001">
    <property type="entry name" value="Nuclear pore complex subunit"/>
    <property type="match status" value="1"/>
</dbReference>
<dbReference type="Gene3D" id="1.20.120.1880">
    <property type="entry name" value="Nucleoporin, helical C-terminal domain"/>
    <property type="match status" value="1"/>
</dbReference>
<dbReference type="EMBL" id="JBAMIC010000011">
    <property type="protein sequence ID" value="KAK7100912.1"/>
    <property type="molecule type" value="Genomic_DNA"/>
</dbReference>
<organism evidence="8 9">
    <name type="scientific">Littorina saxatilis</name>
    <dbReference type="NCBI Taxonomy" id="31220"/>
    <lineage>
        <taxon>Eukaryota</taxon>
        <taxon>Metazoa</taxon>
        <taxon>Spiralia</taxon>
        <taxon>Lophotrochozoa</taxon>
        <taxon>Mollusca</taxon>
        <taxon>Gastropoda</taxon>
        <taxon>Caenogastropoda</taxon>
        <taxon>Littorinimorpha</taxon>
        <taxon>Littorinoidea</taxon>
        <taxon>Littorinidae</taxon>
        <taxon>Littorina</taxon>
    </lineage>
</organism>
<dbReference type="InterPro" id="IPR042538">
    <property type="entry name" value="Nucleoporin_Nup155_C_3"/>
</dbReference>
<evidence type="ECO:0000259" key="7">
    <source>
        <dbReference type="Pfam" id="PF08801"/>
    </source>
</evidence>